<accession>A0ABZ0W3X7</accession>
<proteinExistence type="predicted"/>
<dbReference type="Gene3D" id="3.40.50.720">
    <property type="entry name" value="NAD(P)-binding Rossmann-like Domain"/>
    <property type="match status" value="1"/>
</dbReference>
<name>A0ABZ0W3X7_9BACT</name>
<dbReference type="InterPro" id="IPR001509">
    <property type="entry name" value="Epimerase_deHydtase"/>
</dbReference>
<evidence type="ECO:0000313" key="2">
    <source>
        <dbReference type="EMBL" id="WQD37333.1"/>
    </source>
</evidence>
<dbReference type="Pfam" id="PF01370">
    <property type="entry name" value="Epimerase"/>
    <property type="match status" value="1"/>
</dbReference>
<dbReference type="SUPFAM" id="SSF51735">
    <property type="entry name" value="NAD(P)-binding Rossmann-fold domains"/>
    <property type="match status" value="1"/>
</dbReference>
<reference evidence="2 3" key="1">
    <citation type="submission" date="2023-12" db="EMBL/GenBank/DDBJ databases">
        <title>Genome sequencing and assembly of bacterial species from a model synthetic community.</title>
        <authorList>
            <person name="Hogle S.L."/>
        </authorList>
    </citation>
    <scope>NUCLEOTIDE SEQUENCE [LARGE SCALE GENOMIC DNA]</scope>
    <source>
        <strain evidence="2 3">HAMBI_3031</strain>
    </source>
</reference>
<organism evidence="2 3">
    <name type="scientific">Niabella yanshanensis</name>
    <dbReference type="NCBI Taxonomy" id="577386"/>
    <lineage>
        <taxon>Bacteria</taxon>
        <taxon>Pseudomonadati</taxon>
        <taxon>Bacteroidota</taxon>
        <taxon>Chitinophagia</taxon>
        <taxon>Chitinophagales</taxon>
        <taxon>Chitinophagaceae</taxon>
        <taxon>Niabella</taxon>
    </lineage>
</organism>
<gene>
    <name evidence="2" type="ORF">U0035_16825</name>
</gene>
<dbReference type="InterPro" id="IPR036291">
    <property type="entry name" value="NAD(P)-bd_dom_sf"/>
</dbReference>
<evidence type="ECO:0000313" key="3">
    <source>
        <dbReference type="Proteomes" id="UP001325680"/>
    </source>
</evidence>
<evidence type="ECO:0000259" key="1">
    <source>
        <dbReference type="Pfam" id="PF01370"/>
    </source>
</evidence>
<dbReference type="RefSeq" id="WP_114792361.1">
    <property type="nucleotide sequence ID" value="NZ_CP139960.1"/>
</dbReference>
<keyword evidence="3" id="KW-1185">Reference proteome</keyword>
<dbReference type="Proteomes" id="UP001325680">
    <property type="component" value="Chromosome"/>
</dbReference>
<sequence>MVIGNGLIASQFYDFHLNSKVIIFASGVSNSASNDSNSFNREKQLFKEIAGKNDDKKLVYFSTCSIYDPSTQHNAYVQHKLEMEELVRTAGPDFLILRISNPIGKYNNPHTFFNYFVDCIKTGRAFEAWANADRNIIDVDDFYQLAKLLIDDNDFNRSTVNIANPYNYKVPVIVTAIEEHFGRKGNYSVVNKGAELKIDTRVVEQLINSCDSVNFTGNYIRKLLRKYFSV</sequence>
<feature type="domain" description="NAD-dependent epimerase/dehydratase" evidence="1">
    <location>
        <begin position="49"/>
        <end position="163"/>
    </location>
</feature>
<protein>
    <submittedName>
        <fullName evidence="2">NAD-dependent epimerase/dehydratase family protein</fullName>
    </submittedName>
</protein>
<dbReference type="EMBL" id="CP139960">
    <property type="protein sequence ID" value="WQD37333.1"/>
    <property type="molecule type" value="Genomic_DNA"/>
</dbReference>